<reference evidence="2" key="1">
    <citation type="journal article" date="2002" name="Science">
        <title>The draft genome of Ciona intestinalis: insights into chordate and vertebrate origins.</title>
        <authorList>
            <person name="Dehal P."/>
            <person name="Satou Y."/>
            <person name="Campbell R.K."/>
            <person name="Chapman J."/>
            <person name="Degnan B."/>
            <person name="De Tomaso A."/>
            <person name="Davidson B."/>
            <person name="Di Gregorio A."/>
            <person name="Gelpke M."/>
            <person name="Goodstein D.M."/>
            <person name="Harafuji N."/>
            <person name="Hastings K.E."/>
            <person name="Ho I."/>
            <person name="Hotta K."/>
            <person name="Huang W."/>
            <person name="Kawashima T."/>
            <person name="Lemaire P."/>
            <person name="Martinez D."/>
            <person name="Meinertzhagen I.A."/>
            <person name="Necula S."/>
            <person name="Nonaka M."/>
            <person name="Putnam N."/>
            <person name="Rash S."/>
            <person name="Saiga H."/>
            <person name="Satake M."/>
            <person name="Terry A."/>
            <person name="Yamada L."/>
            <person name="Wang H.G."/>
            <person name="Awazu S."/>
            <person name="Azumi K."/>
            <person name="Boore J."/>
            <person name="Branno M."/>
            <person name="Chin-Bow S."/>
            <person name="DeSantis R."/>
            <person name="Doyle S."/>
            <person name="Francino P."/>
            <person name="Keys D.N."/>
            <person name="Haga S."/>
            <person name="Hayashi H."/>
            <person name="Hino K."/>
            <person name="Imai K.S."/>
            <person name="Inaba K."/>
            <person name="Kano S."/>
            <person name="Kobayashi K."/>
            <person name="Kobayashi M."/>
            <person name="Lee B.I."/>
            <person name="Makabe K.W."/>
            <person name="Manohar C."/>
            <person name="Matassi G."/>
            <person name="Medina M."/>
            <person name="Mochizuki Y."/>
            <person name="Mount S."/>
            <person name="Morishita T."/>
            <person name="Miura S."/>
            <person name="Nakayama A."/>
            <person name="Nishizaka S."/>
            <person name="Nomoto H."/>
            <person name="Ohta F."/>
            <person name="Oishi K."/>
            <person name="Rigoutsos I."/>
            <person name="Sano M."/>
            <person name="Sasaki A."/>
            <person name="Sasakura Y."/>
            <person name="Shoguchi E."/>
            <person name="Shin-i T."/>
            <person name="Spagnuolo A."/>
            <person name="Stainier D."/>
            <person name="Suzuki M.M."/>
            <person name="Tassy O."/>
            <person name="Takatori N."/>
            <person name="Tokuoka M."/>
            <person name="Yagi K."/>
            <person name="Yoshizaki F."/>
            <person name="Wada S."/>
            <person name="Zhang C."/>
            <person name="Hyatt P.D."/>
            <person name="Larimer F."/>
            <person name="Detter C."/>
            <person name="Doggett N."/>
            <person name="Glavina T."/>
            <person name="Hawkins T."/>
            <person name="Richardson P."/>
            <person name="Lucas S."/>
            <person name="Kohara Y."/>
            <person name="Levine M."/>
            <person name="Satoh N."/>
            <person name="Rokhsar D.S."/>
        </authorList>
    </citation>
    <scope>NUCLEOTIDE SEQUENCE [LARGE SCALE GENOMIC DNA]</scope>
</reference>
<dbReference type="Ensembl" id="ENSCINT00000034245.1">
    <property type="protein sequence ID" value="ENSCINP00000031518.1"/>
    <property type="gene ID" value="ENSCING00000021702.1"/>
</dbReference>
<dbReference type="Pfam" id="PF14580">
    <property type="entry name" value="LRR_9"/>
    <property type="match status" value="1"/>
</dbReference>
<dbReference type="PANTHER" id="PTHR46282:SF2">
    <property type="entry name" value="LEUCINE-RICH MELANOCYTE DIFFERENTIATION-ASSOCIATED PROTEIN"/>
    <property type="match status" value="1"/>
</dbReference>
<dbReference type="InterPro" id="IPR032675">
    <property type="entry name" value="LRR_dom_sf"/>
</dbReference>
<dbReference type="InParanoid" id="H2XPD5"/>
<accession>H2XPD5</accession>
<name>H2XPD5_CIOIN</name>
<reference evidence="1" key="4">
    <citation type="submission" date="2025-09" db="UniProtKB">
        <authorList>
            <consortium name="Ensembl"/>
        </authorList>
    </citation>
    <scope>IDENTIFICATION</scope>
</reference>
<reference evidence="1" key="2">
    <citation type="journal article" date="2008" name="Genome Biol.">
        <title>Improved genome assembly and evidence-based global gene model set for the chordate Ciona intestinalis: new insight into intron and operon populations.</title>
        <authorList>
            <person name="Satou Y."/>
            <person name="Mineta K."/>
            <person name="Ogasawara M."/>
            <person name="Sasakura Y."/>
            <person name="Shoguchi E."/>
            <person name="Ueno K."/>
            <person name="Yamada L."/>
            <person name="Matsumoto J."/>
            <person name="Wasserscheid J."/>
            <person name="Dewar K."/>
            <person name="Wiley G.B."/>
            <person name="Macmil S.L."/>
            <person name="Roe B.A."/>
            <person name="Zeller R.W."/>
            <person name="Hastings K.E."/>
            <person name="Lemaire P."/>
            <person name="Lindquist E."/>
            <person name="Endo T."/>
            <person name="Hotta K."/>
            <person name="Inaba K."/>
        </authorList>
    </citation>
    <scope>NUCLEOTIDE SEQUENCE [LARGE SCALE GENOMIC DNA]</scope>
    <source>
        <strain evidence="1">wild type</strain>
    </source>
</reference>
<evidence type="ECO:0008006" key="3">
    <source>
        <dbReference type="Google" id="ProtNLM"/>
    </source>
</evidence>
<organism evidence="1 2">
    <name type="scientific">Ciona intestinalis</name>
    <name type="common">Transparent sea squirt</name>
    <name type="synonym">Ascidia intestinalis</name>
    <dbReference type="NCBI Taxonomy" id="7719"/>
    <lineage>
        <taxon>Eukaryota</taxon>
        <taxon>Metazoa</taxon>
        <taxon>Chordata</taxon>
        <taxon>Tunicata</taxon>
        <taxon>Ascidiacea</taxon>
        <taxon>Phlebobranchia</taxon>
        <taxon>Cionidae</taxon>
        <taxon>Ciona</taxon>
    </lineage>
</organism>
<protein>
    <recommendedName>
        <fullName evidence="3">U2A'/phosphoprotein 32 family A C-terminal domain-containing protein</fullName>
    </recommendedName>
</protein>
<dbReference type="SUPFAM" id="SSF52058">
    <property type="entry name" value="L domain-like"/>
    <property type="match status" value="1"/>
</dbReference>
<dbReference type="STRING" id="7719.ENSCINP00000031518"/>
<dbReference type="AlphaFoldDB" id="H2XPD5"/>
<dbReference type="OMA" id="RYTGKHS"/>
<dbReference type="Gene3D" id="3.80.10.10">
    <property type="entry name" value="Ribonuclease Inhibitor"/>
    <property type="match status" value="1"/>
</dbReference>
<dbReference type="PROSITE" id="PS51450">
    <property type="entry name" value="LRR"/>
    <property type="match status" value="1"/>
</dbReference>
<keyword evidence="2" id="KW-1185">Reference proteome</keyword>
<dbReference type="FunFam" id="3.80.10.10:FF:000695">
    <property type="entry name" value="leucine-rich melanocyte differentiation-associated protein"/>
    <property type="match status" value="1"/>
</dbReference>
<dbReference type="GO" id="GO:0030318">
    <property type="term" value="P:melanocyte differentiation"/>
    <property type="evidence" value="ECO:0000318"/>
    <property type="project" value="GO_Central"/>
</dbReference>
<dbReference type="InterPro" id="IPR043313">
    <property type="entry name" value="LRMDA"/>
</dbReference>
<dbReference type="EMBL" id="EAAA01001603">
    <property type="status" value="NOT_ANNOTATED_CDS"/>
    <property type="molecule type" value="Genomic_DNA"/>
</dbReference>
<dbReference type="Proteomes" id="UP000008144">
    <property type="component" value="Chromosome 2"/>
</dbReference>
<dbReference type="InterPro" id="IPR001611">
    <property type="entry name" value="Leu-rich_rpt"/>
</dbReference>
<dbReference type="PANTHER" id="PTHR46282">
    <property type="entry name" value="LEUCINE-RICH MELANOCYTE DIFFERENTIATION-ASSOCIATED PROTEIN"/>
    <property type="match status" value="1"/>
</dbReference>
<dbReference type="GeneTree" id="ENSGT00940000153289"/>
<sequence length="220" mass="25284">IEDDADSYSYTGHTNCHSVPEFLVLQAKQFRQLNLSHNGINDLKNIAIFVNLEILNLDNNEISDSTLFPVLPKLHSLTLNNNKIKYLQIFISRLAKHCISLTYLSLLGNEACPHEILDSNKTEKDYEKYRIFVASRLPKLKFLDWKPISNQEREEGAEAFPITPRDRYPSIKTQESCQGLPKIAEEPQAVVKPASFYGHVRYRYGGKQSEGNRFIRNNDL</sequence>
<reference evidence="1" key="3">
    <citation type="submission" date="2025-08" db="UniProtKB">
        <authorList>
            <consortium name="Ensembl"/>
        </authorList>
    </citation>
    <scope>IDENTIFICATION</scope>
</reference>
<proteinExistence type="predicted"/>
<dbReference type="HOGENOM" id="CLU_075145_0_0_1"/>
<evidence type="ECO:0000313" key="1">
    <source>
        <dbReference type="Ensembl" id="ENSCINP00000031518.1"/>
    </source>
</evidence>
<evidence type="ECO:0000313" key="2">
    <source>
        <dbReference type="Proteomes" id="UP000008144"/>
    </source>
</evidence>